<comment type="caution">
    <text evidence="1">The sequence shown here is derived from an EMBL/GenBank/DDBJ whole genome shotgun (WGS) entry which is preliminary data.</text>
</comment>
<dbReference type="Proteomes" id="UP000761411">
    <property type="component" value="Unassembled WGS sequence"/>
</dbReference>
<dbReference type="EMBL" id="QTKX01000001">
    <property type="protein sequence ID" value="MBS8263815.1"/>
    <property type="molecule type" value="Genomic_DNA"/>
</dbReference>
<dbReference type="RefSeq" id="WP_213367354.1">
    <property type="nucleotide sequence ID" value="NZ_QTKX01000001.1"/>
</dbReference>
<proteinExistence type="predicted"/>
<accession>A0A944GWM1</accession>
<sequence length="138" mass="15724">MDYKFLPTNRLIWSISFLLMIILLAGCSDEKPYEITKSESNVTELDDRLQLEFEYEISNHSDEDYYFSLVFPYYIQRSLITDYGIVRLPANTSTTGVAVISVKNSGAELTEETVELIKNGKLPFVEQILIGNTISLNP</sequence>
<dbReference type="AlphaFoldDB" id="A0A944GWM1"/>
<dbReference type="PROSITE" id="PS51257">
    <property type="entry name" value="PROKAR_LIPOPROTEIN"/>
    <property type="match status" value="1"/>
</dbReference>
<reference evidence="1 2" key="1">
    <citation type="journal article" date="2021" name="Microorganisms">
        <title>Bacterial Dimethylsulfoniopropionate Biosynthesis in the East China Sea.</title>
        <authorList>
            <person name="Liu J."/>
            <person name="Zhang Y."/>
            <person name="Liu J."/>
            <person name="Zhong H."/>
            <person name="Williams B.T."/>
            <person name="Zheng Y."/>
            <person name="Curson A.R.J."/>
            <person name="Sun C."/>
            <person name="Sun H."/>
            <person name="Song D."/>
            <person name="Wagner Mackenzie B."/>
            <person name="Bermejo Martinez A."/>
            <person name="Todd J.D."/>
            <person name="Zhang X.H."/>
        </authorList>
    </citation>
    <scope>NUCLEOTIDE SEQUENCE [LARGE SCALE GENOMIC DNA]</scope>
    <source>
        <strain evidence="1 2">ESS08</strain>
    </source>
</reference>
<evidence type="ECO:0008006" key="3">
    <source>
        <dbReference type="Google" id="ProtNLM"/>
    </source>
</evidence>
<evidence type="ECO:0000313" key="1">
    <source>
        <dbReference type="EMBL" id="MBS8263815.1"/>
    </source>
</evidence>
<evidence type="ECO:0000313" key="2">
    <source>
        <dbReference type="Proteomes" id="UP000761411"/>
    </source>
</evidence>
<name>A0A944GWM1_9BACI</name>
<keyword evidence="2" id="KW-1185">Reference proteome</keyword>
<gene>
    <name evidence="1" type="ORF">DYI25_05085</name>
</gene>
<organism evidence="1 2">
    <name type="scientific">Mesobacillus boroniphilus</name>
    <dbReference type="NCBI Taxonomy" id="308892"/>
    <lineage>
        <taxon>Bacteria</taxon>
        <taxon>Bacillati</taxon>
        <taxon>Bacillota</taxon>
        <taxon>Bacilli</taxon>
        <taxon>Bacillales</taxon>
        <taxon>Bacillaceae</taxon>
        <taxon>Mesobacillus</taxon>
    </lineage>
</organism>
<protein>
    <recommendedName>
        <fullName evidence="3">Lipoprotein</fullName>
    </recommendedName>
</protein>